<reference evidence="2 3" key="1">
    <citation type="submission" date="2020-02" db="EMBL/GenBank/DDBJ databases">
        <title>Draft genome sequence of Haematococcus lacustris strain NIES-144.</title>
        <authorList>
            <person name="Morimoto D."/>
            <person name="Nakagawa S."/>
            <person name="Yoshida T."/>
            <person name="Sawayama S."/>
        </authorList>
    </citation>
    <scope>NUCLEOTIDE SEQUENCE [LARGE SCALE GENOMIC DNA]</scope>
    <source>
        <strain evidence="2 3">NIES-144</strain>
    </source>
</reference>
<sequence length="381" mass="41718">MTQVAGITHHPIAECNRIPGAQSAKGLLIQSDENRKGRWSSALQDLGYSCGAVSVGRKLRRAVKFAMKEQKRILPVWYRYACNDYAMTRCDLPAHCIPELSASMLGFECHGKFPLSFAASYKHGLPRVPRSGLPYECCDCDAVEELDVVLLEDFKREEEEEWVTDDEEEVLESGDEDNYREMLDAEETAPTRSNPSLSSHRSSPLKPPSLSSRPSPAASELPTTSKDQKVKKTVTFFDMQPQGRGRKVQLRSLATQKKKKKHQSLLPLQGQRNKQPNGNLSQASPYEEEGQLKKAAASSSPIIKEASKLMPAESVAGGRLAGTEPCTIPPCLGASPLREPAIKEVATKVPAPSNAPERRPAVTAAQEVMGMPVKSPGAKLK</sequence>
<dbReference type="AlphaFoldDB" id="A0A6A0A8Z7"/>
<feature type="region of interest" description="Disordered" evidence="1">
    <location>
        <begin position="348"/>
        <end position="381"/>
    </location>
</feature>
<feature type="non-terminal residue" evidence="2">
    <location>
        <position position="381"/>
    </location>
</feature>
<name>A0A6A0A8Z7_HAELA</name>
<gene>
    <name evidence="2" type="ORF">HaLaN_27687</name>
</gene>
<protein>
    <submittedName>
        <fullName evidence="2">Uncharacterized protein</fullName>
    </submittedName>
</protein>
<dbReference type="Proteomes" id="UP000485058">
    <property type="component" value="Unassembled WGS sequence"/>
</dbReference>
<feature type="compositionally biased region" description="Low complexity" evidence="1">
    <location>
        <begin position="192"/>
        <end position="216"/>
    </location>
</feature>
<evidence type="ECO:0000313" key="3">
    <source>
        <dbReference type="Proteomes" id="UP000485058"/>
    </source>
</evidence>
<evidence type="ECO:0000313" key="2">
    <source>
        <dbReference type="EMBL" id="GFH29086.1"/>
    </source>
</evidence>
<accession>A0A6A0A8Z7</accession>
<keyword evidence="3" id="KW-1185">Reference proteome</keyword>
<comment type="caution">
    <text evidence="2">The sequence shown here is derived from an EMBL/GenBank/DDBJ whole genome shotgun (WGS) entry which is preliminary data.</text>
</comment>
<feature type="non-terminal residue" evidence="2">
    <location>
        <position position="1"/>
    </location>
</feature>
<feature type="region of interest" description="Disordered" evidence="1">
    <location>
        <begin position="159"/>
        <end position="299"/>
    </location>
</feature>
<feature type="compositionally biased region" description="Polar residues" evidence="1">
    <location>
        <begin position="270"/>
        <end position="284"/>
    </location>
</feature>
<feature type="compositionally biased region" description="Acidic residues" evidence="1">
    <location>
        <begin position="159"/>
        <end position="176"/>
    </location>
</feature>
<proteinExistence type="predicted"/>
<evidence type="ECO:0000256" key="1">
    <source>
        <dbReference type="SAM" id="MobiDB-lite"/>
    </source>
</evidence>
<dbReference type="EMBL" id="BLLF01004177">
    <property type="protein sequence ID" value="GFH29086.1"/>
    <property type="molecule type" value="Genomic_DNA"/>
</dbReference>
<organism evidence="2 3">
    <name type="scientific">Haematococcus lacustris</name>
    <name type="common">Green alga</name>
    <name type="synonym">Haematococcus pluvialis</name>
    <dbReference type="NCBI Taxonomy" id="44745"/>
    <lineage>
        <taxon>Eukaryota</taxon>
        <taxon>Viridiplantae</taxon>
        <taxon>Chlorophyta</taxon>
        <taxon>core chlorophytes</taxon>
        <taxon>Chlorophyceae</taxon>
        <taxon>CS clade</taxon>
        <taxon>Chlamydomonadales</taxon>
        <taxon>Haematococcaceae</taxon>
        <taxon>Haematococcus</taxon>
    </lineage>
</organism>